<gene>
    <name evidence="3" type="ORF">S01H1_03799</name>
</gene>
<feature type="coiled-coil region" evidence="1">
    <location>
        <begin position="162"/>
        <end position="189"/>
    </location>
</feature>
<protein>
    <recommendedName>
        <fullName evidence="2">DUF4349 domain-containing protein</fullName>
    </recommendedName>
</protein>
<accession>X0SGT3</accession>
<name>X0SGT3_9ZZZZ</name>
<dbReference type="PROSITE" id="PS51257">
    <property type="entry name" value="PROKAR_LIPOPROTEIN"/>
    <property type="match status" value="1"/>
</dbReference>
<organism evidence="3">
    <name type="scientific">marine sediment metagenome</name>
    <dbReference type="NCBI Taxonomy" id="412755"/>
    <lineage>
        <taxon>unclassified sequences</taxon>
        <taxon>metagenomes</taxon>
        <taxon>ecological metagenomes</taxon>
    </lineage>
</organism>
<dbReference type="AlphaFoldDB" id="X0SGT3"/>
<dbReference type="EMBL" id="BARS01002041">
    <property type="protein sequence ID" value="GAF80224.1"/>
    <property type="molecule type" value="Genomic_DNA"/>
</dbReference>
<evidence type="ECO:0000313" key="3">
    <source>
        <dbReference type="EMBL" id="GAF80224.1"/>
    </source>
</evidence>
<dbReference type="Pfam" id="PF14257">
    <property type="entry name" value="DUF4349"/>
    <property type="match status" value="1"/>
</dbReference>
<proteinExistence type="predicted"/>
<reference evidence="3" key="1">
    <citation type="journal article" date="2014" name="Front. Microbiol.">
        <title>High frequency of phylogenetically diverse reductive dehalogenase-homologous genes in deep subseafloor sedimentary metagenomes.</title>
        <authorList>
            <person name="Kawai M."/>
            <person name="Futagami T."/>
            <person name="Toyoda A."/>
            <person name="Takaki Y."/>
            <person name="Nishi S."/>
            <person name="Hori S."/>
            <person name="Arai W."/>
            <person name="Tsubouchi T."/>
            <person name="Morono Y."/>
            <person name="Uchiyama I."/>
            <person name="Ito T."/>
            <person name="Fujiyama A."/>
            <person name="Inagaki F."/>
            <person name="Takami H."/>
        </authorList>
    </citation>
    <scope>NUCLEOTIDE SEQUENCE</scope>
    <source>
        <strain evidence="3">Expedition CK06-06</strain>
    </source>
</reference>
<feature type="domain" description="DUF4349" evidence="2">
    <location>
        <begin position="50"/>
        <end position="202"/>
    </location>
</feature>
<dbReference type="InterPro" id="IPR025645">
    <property type="entry name" value="DUF4349"/>
</dbReference>
<sequence length="226" mass="24938">MRDFTRVLLLSIVLSVATIFGSGCGALASSYRVAADREPTQSLDQNRSDRMLIKRASLHIEVDDVKTVVAMAASIAEEAGGYVENSSSSGNEDASLTMRVPAEELEGVLDRLAALGTETSRYLSTEDVTGEVIDLEATLKNRIALRDRLRTLLERAQNVKDVLLVEEQLTRLQAQIDSMEGRLKSLRGKAKLASLTLYVNRKRILGPLGYLAKGLWWVTTKLFVIR</sequence>
<comment type="caution">
    <text evidence="3">The sequence shown here is derived from an EMBL/GenBank/DDBJ whole genome shotgun (WGS) entry which is preliminary data.</text>
</comment>
<evidence type="ECO:0000259" key="2">
    <source>
        <dbReference type="Pfam" id="PF14257"/>
    </source>
</evidence>
<keyword evidence="1" id="KW-0175">Coiled coil</keyword>
<evidence type="ECO:0000256" key="1">
    <source>
        <dbReference type="SAM" id="Coils"/>
    </source>
</evidence>